<sequence>MSASVPETPRPRSTPSPASTAPPRRRPPFSPLSALSSAGGEPSPAHSFRSASLRSPESVSGASRYTRTFSAAASQAGSLATTTASPAGPARFKRGHVRKKPGQQLAPPPVRTANPDEVDLMALEEPDEVFRLFGVRDVRRIEQRASDAAAAKVAELRTMVGERYRDLLAAADSIVRMRSAAEKLVDRLDSVEAAVSDAGAAVEGTPSKRGKAIQAATRRANSPSRQRTLASSATLSLTIHLLLSIPSLAHSLLERSDFLPAARLDDLGRLVYRQLSEFELPPEHEDDEPRRLLEAFPIVEKQWETLSTLRPVVLRRALADLENWDAEPLRAAKTLAAVVMLQGSTLGSALSTFLESRSRALSAILSAPSTSSKSLDTSIVVERLQQVLGLILRTVEAVSAIFGDDTSSGLLQQLLVELERPSGGSVEANETALSPVLASFPNYSTLQRHLPPSIVSYCPPLASSSAQGSLAASAVSQQLQSWLSTETDRVVNGVTSWISALSAPVSPGTPAHPSPAFGAKPLAYLRHSLRLTLSTATPSSASTASFLSSRLERVLESRLAAVYRARLDALGARVHPALEALLLALPASATGVGGKGADADRDTARFWFDEALAFPSAQAYAPPASARLALPGGSSNGGATEQAAAAAAAADPFEAFLARVGKRVEGRSPLLDRGLCELEDAAREIRTDLESWVGEGHVADERREGDEALKERLRREYFEAARETLGKVADALEGVLNEVASDVDNSLFVGNFVFLLSASGPFTRDLLLGSPDWQSRLARLQARSPDAWRKQACENAVNKLRESLSIAAAASPSATLWAWDASRHNEQPDQPLVPSSPSSALLSALRSLSSSVTRVGLHRTQSDPSIASSLLDAFAADVRDLAVTFADALERGELQQSEARRAEVAAQGAWDLALLRRLVLPADETGSKAASAWRELEQRFFALVSSASGTLDSQIASSTLLYLQRSQSILAPLLPHPPTFYASAAPAAPAAAETALAPATRSKPLSSASRLLPLGQPVTGLDRAAGAASDLKSTSIGLVKPGPRLGLLPTRG</sequence>
<dbReference type="GO" id="GO:0017119">
    <property type="term" value="C:Golgi transport complex"/>
    <property type="evidence" value="ECO:0007669"/>
    <property type="project" value="InterPro"/>
</dbReference>
<keyword evidence="10" id="KW-1185">Reference proteome</keyword>
<proteinExistence type="inferred from homology"/>
<feature type="compositionally biased region" description="Low complexity" evidence="8">
    <location>
        <begin position="11"/>
        <end position="22"/>
    </location>
</feature>
<dbReference type="Proteomes" id="UP001342314">
    <property type="component" value="Unassembled WGS sequence"/>
</dbReference>
<keyword evidence="7" id="KW-0472">Membrane</keyword>
<organism evidence="9 10">
    <name type="scientific">Rhodotorula paludigena</name>
    <dbReference type="NCBI Taxonomy" id="86838"/>
    <lineage>
        <taxon>Eukaryota</taxon>
        <taxon>Fungi</taxon>
        <taxon>Dikarya</taxon>
        <taxon>Basidiomycota</taxon>
        <taxon>Pucciniomycotina</taxon>
        <taxon>Microbotryomycetes</taxon>
        <taxon>Sporidiobolales</taxon>
        <taxon>Sporidiobolaceae</taxon>
        <taxon>Rhodotorula</taxon>
    </lineage>
</organism>
<keyword evidence="4" id="KW-0813">Transport</keyword>
<keyword evidence="5" id="KW-0653">Protein transport</keyword>
<evidence type="ECO:0000256" key="1">
    <source>
        <dbReference type="ARBA" id="ARBA00004395"/>
    </source>
</evidence>
<evidence type="ECO:0000256" key="8">
    <source>
        <dbReference type="SAM" id="MobiDB-lite"/>
    </source>
</evidence>
<evidence type="ECO:0000256" key="4">
    <source>
        <dbReference type="ARBA" id="ARBA00022448"/>
    </source>
</evidence>
<protein>
    <recommendedName>
        <fullName evidence="3">Conserved oligomeric Golgi complex subunit 1</fullName>
    </recommendedName>
</protein>
<dbReference type="EMBL" id="BQKY01000003">
    <property type="protein sequence ID" value="GJN88526.1"/>
    <property type="molecule type" value="Genomic_DNA"/>
</dbReference>
<dbReference type="GO" id="GO:0015031">
    <property type="term" value="P:protein transport"/>
    <property type="evidence" value="ECO:0007669"/>
    <property type="project" value="UniProtKB-KW"/>
</dbReference>
<comment type="subcellular location">
    <subcellularLocation>
        <location evidence="1">Golgi apparatus membrane</location>
        <topology evidence="1">Peripheral membrane protein</topology>
    </subcellularLocation>
</comment>
<evidence type="ECO:0000256" key="7">
    <source>
        <dbReference type="ARBA" id="ARBA00023136"/>
    </source>
</evidence>
<dbReference type="InterPro" id="IPR033370">
    <property type="entry name" value="COG1"/>
</dbReference>
<evidence type="ECO:0000256" key="2">
    <source>
        <dbReference type="ARBA" id="ARBA00006653"/>
    </source>
</evidence>
<feature type="compositionally biased region" description="Basic residues" evidence="8">
    <location>
        <begin position="91"/>
        <end position="101"/>
    </location>
</feature>
<dbReference type="AlphaFoldDB" id="A0AAV5GFX1"/>
<keyword evidence="6" id="KW-0333">Golgi apparatus</keyword>
<dbReference type="Pfam" id="PF08700">
    <property type="entry name" value="VPS51_Exo84_N"/>
    <property type="match status" value="1"/>
</dbReference>
<comment type="similarity">
    <text evidence="2">Belongs to the COG1 family.</text>
</comment>
<evidence type="ECO:0000256" key="5">
    <source>
        <dbReference type="ARBA" id="ARBA00022927"/>
    </source>
</evidence>
<evidence type="ECO:0000256" key="6">
    <source>
        <dbReference type="ARBA" id="ARBA00023034"/>
    </source>
</evidence>
<comment type="caution">
    <text evidence="9">The sequence shown here is derived from an EMBL/GenBank/DDBJ whole genome shotgun (WGS) entry which is preliminary data.</text>
</comment>
<reference evidence="9 10" key="1">
    <citation type="submission" date="2021-12" db="EMBL/GenBank/DDBJ databases">
        <title>High titer production of polyol ester of fatty acids by Rhodotorula paludigena BS15 towards product separation-free biomass refinery.</title>
        <authorList>
            <person name="Mano J."/>
            <person name="Ono H."/>
            <person name="Tanaka T."/>
            <person name="Naito K."/>
            <person name="Sushida H."/>
            <person name="Ike M."/>
            <person name="Tokuyasu K."/>
            <person name="Kitaoka M."/>
        </authorList>
    </citation>
    <scope>NUCLEOTIDE SEQUENCE [LARGE SCALE GENOMIC DNA]</scope>
    <source>
        <strain evidence="9 10">BS15</strain>
    </source>
</reference>
<gene>
    <name evidence="9" type="ORF">Rhopal_001492-T1</name>
</gene>
<evidence type="ECO:0000313" key="9">
    <source>
        <dbReference type="EMBL" id="GJN88526.1"/>
    </source>
</evidence>
<dbReference type="GO" id="GO:0006891">
    <property type="term" value="P:intra-Golgi vesicle-mediated transport"/>
    <property type="evidence" value="ECO:0007669"/>
    <property type="project" value="InterPro"/>
</dbReference>
<dbReference type="GO" id="GO:0000139">
    <property type="term" value="C:Golgi membrane"/>
    <property type="evidence" value="ECO:0007669"/>
    <property type="project" value="UniProtKB-SubCell"/>
</dbReference>
<feature type="compositionally biased region" description="Polar residues" evidence="8">
    <location>
        <begin position="49"/>
        <end position="85"/>
    </location>
</feature>
<name>A0AAV5GFX1_9BASI</name>
<accession>A0AAV5GFX1</accession>
<evidence type="ECO:0000313" key="10">
    <source>
        <dbReference type="Proteomes" id="UP001342314"/>
    </source>
</evidence>
<feature type="region of interest" description="Disordered" evidence="8">
    <location>
        <begin position="1"/>
        <end position="113"/>
    </location>
</feature>
<dbReference type="PANTHER" id="PTHR31658:SF0">
    <property type="entry name" value="CONSERVED OLIGOMERIC GOLGI COMPLEX SUBUNIT 1"/>
    <property type="match status" value="1"/>
</dbReference>
<evidence type="ECO:0000256" key="3">
    <source>
        <dbReference type="ARBA" id="ARBA00020978"/>
    </source>
</evidence>
<dbReference type="PANTHER" id="PTHR31658">
    <property type="entry name" value="CONSERVED OLIGOMERIC GOLGI COMPLEX SUBUNIT 1"/>
    <property type="match status" value="1"/>
</dbReference>